<dbReference type="Proteomes" id="UP000050490">
    <property type="component" value="Unassembled WGS sequence"/>
</dbReference>
<reference evidence="4 5" key="1">
    <citation type="submission" date="2015-09" db="EMBL/GenBank/DDBJ databases">
        <title>Genome announcement of multiple Pseudomonas syringae strains.</title>
        <authorList>
            <person name="Thakur S."/>
            <person name="Wang P.W."/>
            <person name="Gong Y."/>
            <person name="Weir B.S."/>
            <person name="Guttman D.S."/>
        </authorList>
    </citation>
    <scope>NUCLEOTIDE SEQUENCE [LARGE SCALE GENOMIC DNA]</scope>
    <source>
        <strain evidence="4 5">ICMP4455</strain>
    </source>
</reference>
<dbReference type="InterPro" id="IPR055170">
    <property type="entry name" value="GFO_IDH_MocA-like_dom"/>
</dbReference>
<dbReference type="Gene3D" id="3.30.360.10">
    <property type="entry name" value="Dihydrodipicolinate Reductase, domain 2"/>
    <property type="match status" value="1"/>
</dbReference>
<protein>
    <submittedName>
        <fullName evidence="4">Putative dehydrogenase</fullName>
    </submittedName>
</protein>
<evidence type="ECO:0000259" key="3">
    <source>
        <dbReference type="Pfam" id="PF22725"/>
    </source>
</evidence>
<organism evidence="4 5">
    <name type="scientific">Pseudomonas amygdali pv. eriobotryae</name>
    <dbReference type="NCBI Taxonomy" id="129137"/>
    <lineage>
        <taxon>Bacteria</taxon>
        <taxon>Pseudomonadati</taxon>
        <taxon>Pseudomonadota</taxon>
        <taxon>Gammaproteobacteria</taxon>
        <taxon>Pseudomonadales</taxon>
        <taxon>Pseudomonadaceae</taxon>
        <taxon>Pseudomonas</taxon>
        <taxon>Pseudomonas amygdali</taxon>
    </lineage>
</organism>
<dbReference type="SUPFAM" id="SSF55347">
    <property type="entry name" value="Glyceraldehyde-3-phosphate dehydrogenase-like, C-terminal domain"/>
    <property type="match status" value="1"/>
</dbReference>
<comment type="similarity">
    <text evidence="1">Belongs to the Gfo/Idh/MocA family.</text>
</comment>
<evidence type="ECO:0000256" key="2">
    <source>
        <dbReference type="ARBA" id="ARBA00023002"/>
    </source>
</evidence>
<dbReference type="PANTHER" id="PTHR43708:SF5">
    <property type="entry name" value="CONSERVED EXPRESSED OXIDOREDUCTASE (EUROFUNG)-RELATED"/>
    <property type="match status" value="1"/>
</dbReference>
<dbReference type="GO" id="GO:0016491">
    <property type="term" value="F:oxidoreductase activity"/>
    <property type="evidence" value="ECO:0007669"/>
    <property type="project" value="UniProtKB-KW"/>
</dbReference>
<comment type="caution">
    <text evidence="4">The sequence shown here is derived from an EMBL/GenBank/DDBJ whole genome shotgun (WGS) entry which is preliminary data.</text>
</comment>
<dbReference type="EMBL" id="LJQI01000276">
    <property type="protein sequence ID" value="KPX26243.1"/>
    <property type="molecule type" value="Genomic_DNA"/>
</dbReference>
<dbReference type="PANTHER" id="PTHR43708">
    <property type="entry name" value="CONSERVED EXPRESSED OXIDOREDUCTASE (EUROFUNG)"/>
    <property type="match status" value="1"/>
</dbReference>
<evidence type="ECO:0000256" key="1">
    <source>
        <dbReference type="ARBA" id="ARBA00010928"/>
    </source>
</evidence>
<gene>
    <name evidence="4" type="ORF">ALO70_03831</name>
</gene>
<dbReference type="AlphaFoldDB" id="A0A0P9Q5F2"/>
<evidence type="ECO:0000313" key="4">
    <source>
        <dbReference type="EMBL" id="KPX26243.1"/>
    </source>
</evidence>
<evidence type="ECO:0000313" key="5">
    <source>
        <dbReference type="Proteomes" id="UP000050490"/>
    </source>
</evidence>
<accession>A0A0P9Q5F2</accession>
<dbReference type="InterPro" id="IPR051317">
    <property type="entry name" value="Gfo/Idh/MocA_oxidoreduct"/>
</dbReference>
<sequence>MQQVLQNGEIGKVLQVRAHAGCSHDEADSNHMKQPGDRGGAFYVIGCHTIDRILLHFGKPNSVNARITKFAGQMSDSAREDAVGAVLNYDDKLVTIDFMSWDPTPWTESWDITAYGTNGTLHSTPMPASYKLYHDGKNGHPQGWTHWSENSFPEIWAVRKTVYSPEVAEIGNPVYFDREAAAFVKALRTGEPSNVPATQAHNINVILEALFESADANGQEVRLAW</sequence>
<name>A0A0P9Q5F2_PSEA0</name>
<dbReference type="Pfam" id="PF22725">
    <property type="entry name" value="GFO_IDH_MocA_C3"/>
    <property type="match status" value="1"/>
</dbReference>
<dbReference type="PATRIC" id="fig|129137.4.peg.5559"/>
<feature type="domain" description="GFO/IDH/MocA-like oxidoreductase" evidence="3">
    <location>
        <begin position="1"/>
        <end position="121"/>
    </location>
</feature>
<keyword evidence="2" id="KW-0560">Oxidoreductase</keyword>
<proteinExistence type="inferred from homology"/>